<keyword evidence="3" id="KW-1185">Reference proteome</keyword>
<feature type="compositionally biased region" description="Basic residues" evidence="1">
    <location>
        <begin position="57"/>
        <end position="72"/>
    </location>
</feature>
<proteinExistence type="predicted"/>
<sequence>MLHDSDASTLAPDSPLQKGSNSKYSPENIKKRLRHNRGDLKPTNESHQVKTTVNKASSHRNRRKEPRKKKDCTRRMSKEPSCRTTQVNEHKASSVSYQNTTVMNNAVLHEEHYENEPVEKVAEQFRILQENWQLRWEILHLKWQQFQTTENATQRKTKRTSSQQTPPVIIEISAMWQMFMDNMALVKMDDNQDGNIIKYSLESTSESFIFQELPVSSNQRISFLLYLLHNIIAIYKQPNAIHESECFDQNNELFYQVWKSLTMALCGLQDLQSLSQSWRPALLELMISLFSDIVYGNIQLDASEAILKVFLPNNNMTEITEYLGRQLKTAITQVIERSKTKLLESQPHHLMLKGFTDLVLLLERLPFSVWDEQNASILEQTAIALSCRYPFIATLLFAVSLHHKHKSTPLAVRVL</sequence>
<feature type="compositionally biased region" description="Polar residues" evidence="1">
    <location>
        <begin position="82"/>
        <end position="94"/>
    </location>
</feature>
<dbReference type="EMBL" id="JANCYU010000016">
    <property type="protein sequence ID" value="KAK4523568.1"/>
    <property type="molecule type" value="Genomic_DNA"/>
</dbReference>
<name>A0AAV9I8A0_9RHOD</name>
<feature type="compositionally biased region" description="Basic and acidic residues" evidence="1">
    <location>
        <begin position="36"/>
        <end position="48"/>
    </location>
</feature>
<reference evidence="2 3" key="1">
    <citation type="submission" date="2022-07" db="EMBL/GenBank/DDBJ databases">
        <title>Genome-wide signatures of adaptation to extreme environments.</title>
        <authorList>
            <person name="Cho C.H."/>
            <person name="Yoon H.S."/>
        </authorList>
    </citation>
    <scope>NUCLEOTIDE SEQUENCE [LARGE SCALE GENOMIC DNA]</scope>
    <source>
        <strain evidence="2 3">108.79 E11</strain>
    </source>
</reference>
<comment type="caution">
    <text evidence="2">The sequence shown here is derived from an EMBL/GenBank/DDBJ whole genome shotgun (WGS) entry which is preliminary data.</text>
</comment>
<evidence type="ECO:0000313" key="3">
    <source>
        <dbReference type="Proteomes" id="UP001300502"/>
    </source>
</evidence>
<feature type="region of interest" description="Disordered" evidence="1">
    <location>
        <begin position="1"/>
        <end position="94"/>
    </location>
</feature>
<organism evidence="2 3">
    <name type="scientific">Galdieria yellowstonensis</name>
    <dbReference type="NCBI Taxonomy" id="3028027"/>
    <lineage>
        <taxon>Eukaryota</taxon>
        <taxon>Rhodophyta</taxon>
        <taxon>Bangiophyceae</taxon>
        <taxon>Galdieriales</taxon>
        <taxon>Galdieriaceae</taxon>
        <taxon>Galdieria</taxon>
    </lineage>
</organism>
<dbReference type="AlphaFoldDB" id="A0AAV9I8A0"/>
<protein>
    <submittedName>
        <fullName evidence="2">Uncharacterized protein</fullName>
    </submittedName>
</protein>
<accession>A0AAV9I8A0</accession>
<dbReference type="Proteomes" id="UP001300502">
    <property type="component" value="Unassembled WGS sequence"/>
</dbReference>
<evidence type="ECO:0000313" key="2">
    <source>
        <dbReference type="EMBL" id="KAK4523568.1"/>
    </source>
</evidence>
<gene>
    <name evidence="2" type="ORF">GAYE_PCTG69G1464</name>
</gene>
<evidence type="ECO:0000256" key="1">
    <source>
        <dbReference type="SAM" id="MobiDB-lite"/>
    </source>
</evidence>